<sequence>MITRADALVILLACGLVAGTYAWLWSPGAPATQVRVISGNEEVARLPLDEAQQLEITGPAGITVVEIADGAARCAASPGTQGICQSAGWLKRAGDMAVSLPNRVIIEVLGDETEFDSMNY</sequence>
<dbReference type="RefSeq" id="WP_090255204.1">
    <property type="nucleotide sequence ID" value="NZ_FOAA01000018.1"/>
</dbReference>
<dbReference type="Gene3D" id="2.60.320.10">
    <property type="entry name" value="N-utilization substance G protein NusG, insert domain"/>
    <property type="match status" value="1"/>
</dbReference>
<dbReference type="AlphaFoldDB" id="A0A1H7QNZ8"/>
<protein>
    <submittedName>
        <fullName evidence="1">Uncharacterized protein</fullName>
    </submittedName>
</protein>
<reference evidence="2" key="1">
    <citation type="submission" date="2016-10" db="EMBL/GenBank/DDBJ databases">
        <authorList>
            <person name="Varghese N."/>
            <person name="Submissions S."/>
        </authorList>
    </citation>
    <scope>NUCLEOTIDE SEQUENCE [LARGE SCALE GENOMIC DNA]</scope>
    <source>
        <strain evidence="2">DSM 241</strain>
    </source>
</reference>
<name>A0A1H7QNZ8_9GAMM</name>
<dbReference type="EMBL" id="FOAA01000018">
    <property type="protein sequence ID" value="SEL49468.1"/>
    <property type="molecule type" value="Genomic_DNA"/>
</dbReference>
<dbReference type="STRING" id="1396821.SAMN05444515_11852"/>
<keyword evidence="2" id="KW-1185">Reference proteome</keyword>
<evidence type="ECO:0000313" key="2">
    <source>
        <dbReference type="Proteomes" id="UP000199256"/>
    </source>
</evidence>
<accession>A0A1H7QNZ8</accession>
<evidence type="ECO:0000313" key="1">
    <source>
        <dbReference type="EMBL" id="SEL49468.1"/>
    </source>
</evidence>
<organism evidence="1 2">
    <name type="scientific">Ectothiorhodospira marina</name>
    <dbReference type="NCBI Taxonomy" id="1396821"/>
    <lineage>
        <taxon>Bacteria</taxon>
        <taxon>Pseudomonadati</taxon>
        <taxon>Pseudomonadota</taxon>
        <taxon>Gammaproteobacteria</taxon>
        <taxon>Chromatiales</taxon>
        <taxon>Ectothiorhodospiraceae</taxon>
        <taxon>Ectothiorhodospira</taxon>
    </lineage>
</organism>
<dbReference type="CDD" id="cd09910">
    <property type="entry name" value="NGN-insert_like"/>
    <property type="match status" value="1"/>
</dbReference>
<dbReference type="InterPro" id="IPR038690">
    <property type="entry name" value="NusG_2_sf"/>
</dbReference>
<dbReference type="Proteomes" id="UP000199256">
    <property type="component" value="Unassembled WGS sequence"/>
</dbReference>
<dbReference type="Pfam" id="PF07009">
    <property type="entry name" value="NusG_II"/>
    <property type="match status" value="1"/>
</dbReference>
<dbReference type="OrthoDB" id="47603at2"/>
<gene>
    <name evidence="1" type="ORF">SAMN05444515_11852</name>
</gene>
<proteinExistence type="predicted"/>